<keyword evidence="5 6" id="KW-0472">Membrane</keyword>
<feature type="transmembrane region" description="Helical" evidence="6">
    <location>
        <begin position="7"/>
        <end position="25"/>
    </location>
</feature>
<comment type="caution">
    <text evidence="7">The sequence shown here is derived from an EMBL/GenBank/DDBJ whole genome shotgun (WGS) entry which is preliminary data.</text>
</comment>
<name>A0A429GRA8_9CREN</name>
<evidence type="ECO:0000313" key="7">
    <source>
        <dbReference type="EMBL" id="RSN76271.1"/>
    </source>
</evidence>
<reference evidence="7 8" key="1">
    <citation type="submission" date="2018-10" db="EMBL/GenBank/DDBJ databases">
        <title>Co-occurring genomic capacity for anaerobic methane metabolism and dissimilatory sulfite reduction discovered in the Korarchaeota.</title>
        <authorList>
            <person name="Mckay L.J."/>
            <person name="Dlakic M."/>
            <person name="Fields M.W."/>
            <person name="Delmont T.O."/>
            <person name="Eren A.M."/>
            <person name="Jay Z.J."/>
            <person name="Klingelsmith K.B."/>
            <person name="Rusch D.B."/>
            <person name="Inskeep W.P."/>
        </authorList>
    </citation>
    <scope>NUCLEOTIDE SEQUENCE [LARGE SCALE GENOMIC DNA]</scope>
    <source>
        <strain evidence="7 8">MDKW</strain>
    </source>
</reference>
<dbReference type="InterPro" id="IPR029008">
    <property type="entry name" value="EMC6-like"/>
</dbReference>
<keyword evidence="2 6" id="KW-0812">Transmembrane</keyword>
<dbReference type="Proteomes" id="UP000277582">
    <property type="component" value="Unassembled WGS sequence"/>
</dbReference>
<evidence type="ECO:0000256" key="6">
    <source>
        <dbReference type="SAM" id="Phobius"/>
    </source>
</evidence>
<keyword evidence="3" id="KW-0256">Endoplasmic reticulum</keyword>
<dbReference type="RefSeq" id="WP_125670894.1">
    <property type="nucleotide sequence ID" value="NZ_RCOS01000062.1"/>
</dbReference>
<feature type="transmembrane region" description="Helical" evidence="6">
    <location>
        <begin position="69"/>
        <end position="92"/>
    </location>
</feature>
<gene>
    <name evidence="7" type="ORF">D6D85_04795</name>
</gene>
<organism evidence="7 8">
    <name type="scientific">Candidatus Methanodesulfokora washburnensis</name>
    <dbReference type="NCBI Taxonomy" id="2478471"/>
    <lineage>
        <taxon>Archaea</taxon>
        <taxon>Thermoproteota</taxon>
        <taxon>Candidatus Korarchaeia</taxon>
        <taxon>Candidatus Korarchaeia incertae sedis</taxon>
        <taxon>Candidatus Methanodesulfokora</taxon>
    </lineage>
</organism>
<sequence>MSDKEAIFFVKIIASCLLGMAAGIFKINAYLGISLFVLLLFLTGFLYFSSGRRELGLYSVYREGAGTAFLGFILMWSLFLTIAGGGITVYTAEANGTGICPLVKVAGPGALDYNISYVRLGEKHGWPLQVTDVLDLWLGKSLKEGSTTIGGYEVELKDDKFNISLYVNPSFEQHIRLLNSNVKMERGTCKIYGRFNITLEGNSSKEIYLGEALLKFHFNGSMLKILIEDVKLGSNLTSEGVNIFSIKEGGVSYIFVERPPRVTRTARVDDVYVIVLTP</sequence>
<dbReference type="EMBL" id="RCOS01000062">
    <property type="protein sequence ID" value="RSN76271.1"/>
    <property type="molecule type" value="Genomic_DNA"/>
</dbReference>
<evidence type="ECO:0000313" key="8">
    <source>
        <dbReference type="Proteomes" id="UP000277582"/>
    </source>
</evidence>
<evidence type="ECO:0000256" key="4">
    <source>
        <dbReference type="ARBA" id="ARBA00022989"/>
    </source>
</evidence>
<evidence type="ECO:0000256" key="5">
    <source>
        <dbReference type="ARBA" id="ARBA00023136"/>
    </source>
</evidence>
<evidence type="ECO:0000256" key="1">
    <source>
        <dbReference type="ARBA" id="ARBA00004477"/>
    </source>
</evidence>
<protein>
    <submittedName>
        <fullName evidence="7">Uncharacterized protein</fullName>
    </submittedName>
</protein>
<dbReference type="Pfam" id="PF07019">
    <property type="entry name" value="EMC6"/>
    <property type="match status" value="1"/>
</dbReference>
<proteinExistence type="predicted"/>
<comment type="subcellular location">
    <subcellularLocation>
        <location evidence="1">Endoplasmic reticulum membrane</location>
        <topology evidence="1">Multi-pass membrane protein</topology>
    </subcellularLocation>
</comment>
<dbReference type="AlphaFoldDB" id="A0A429GRA8"/>
<accession>A0A429GRA8</accession>
<evidence type="ECO:0000256" key="2">
    <source>
        <dbReference type="ARBA" id="ARBA00022692"/>
    </source>
</evidence>
<feature type="transmembrane region" description="Helical" evidence="6">
    <location>
        <begin position="31"/>
        <end position="48"/>
    </location>
</feature>
<keyword evidence="4 6" id="KW-1133">Transmembrane helix</keyword>
<keyword evidence="8" id="KW-1185">Reference proteome</keyword>
<evidence type="ECO:0000256" key="3">
    <source>
        <dbReference type="ARBA" id="ARBA00022824"/>
    </source>
</evidence>